<dbReference type="PATRIC" id="fig|886882.15.peg.5558"/>
<evidence type="ECO:0000313" key="2">
    <source>
        <dbReference type="Proteomes" id="UP000006868"/>
    </source>
</evidence>
<proteinExistence type="predicted"/>
<protein>
    <submittedName>
        <fullName evidence="1">Uncharacterized protein</fullName>
    </submittedName>
</protein>
<dbReference type="KEGG" id="ppm:PPSC2_26370"/>
<dbReference type="Proteomes" id="UP000006868">
    <property type="component" value="Plasmid pSC2"/>
</dbReference>
<sequence>MTIQFNVYLYLGEPARVDKLIQRGLPGLYFRRGTSLIGMDTGVITEEERHRIVQEYKLRDFEVDQERFHALLKHLETTGGSLTDIELAFPERLGKDLGKSDKPLHSQSAFMVSSILKRGWNNECDVKSIEYVKDGIFIRCTALAELQITSTNNLNIEEVMNSFPIGILSSVIRC</sequence>
<geneLocation type="plasmid" evidence="1 2">
    <name>pSC2</name>
</geneLocation>
<accession>E3EK49</accession>
<reference evidence="1 2" key="1">
    <citation type="journal article" date="2011" name="J. Bacteriol.">
        <title>Complete genome sequence of Paenibacillus polymyxa SC2, a strain of plant growth-promoting Rhizobacterium with broad-spectrum antimicrobial activity.</title>
        <authorList>
            <person name="Ma M."/>
            <person name="Wang C."/>
            <person name="Ding Y."/>
            <person name="Li L."/>
            <person name="Shen D."/>
            <person name="Jiang X."/>
            <person name="Guan D."/>
            <person name="Cao F."/>
            <person name="Chen H."/>
            <person name="Feng R."/>
            <person name="Wang X."/>
            <person name="Ge Y."/>
            <person name="Yao L."/>
            <person name="Bing X."/>
            <person name="Yang X."/>
            <person name="Li J."/>
            <person name="Du B."/>
        </authorList>
    </citation>
    <scope>NUCLEOTIDE SEQUENCE [LARGE SCALE GENOMIC DNA]</scope>
    <source>
        <strain evidence="1 2">SC2</strain>
        <plasmid evidence="2">pSC2</plasmid>
    </source>
</reference>
<dbReference type="HOGENOM" id="CLU_1538576_0_0_9"/>
<dbReference type="AlphaFoldDB" id="E3EK49"/>
<dbReference type="RefSeq" id="WP_043886211.1">
    <property type="nucleotide sequence ID" value="NC_014628.2"/>
</dbReference>
<evidence type="ECO:0000313" key="1">
    <source>
        <dbReference type="EMBL" id="ADO59758.2"/>
    </source>
</evidence>
<keyword evidence="1" id="KW-0614">Plasmid</keyword>
<name>E3EK49_PAEPS</name>
<dbReference type="EMBL" id="CP002214">
    <property type="protein sequence ID" value="ADO59758.2"/>
    <property type="molecule type" value="Genomic_DNA"/>
</dbReference>
<gene>
    <name evidence="1" type="ORF">PPSC2_26370</name>
</gene>
<organism evidence="1 2">
    <name type="scientific">Paenibacillus polymyxa (strain SC2)</name>
    <name type="common">Bacillus polymyxa</name>
    <dbReference type="NCBI Taxonomy" id="886882"/>
    <lineage>
        <taxon>Bacteria</taxon>
        <taxon>Bacillati</taxon>
        <taxon>Bacillota</taxon>
        <taxon>Bacilli</taxon>
        <taxon>Bacillales</taxon>
        <taxon>Paenibacillaceae</taxon>
        <taxon>Paenibacillus</taxon>
    </lineage>
</organism>